<dbReference type="Gene3D" id="1.10.4200.10">
    <property type="entry name" value="Triphosphoribosyl-dephospho-CoA protein"/>
    <property type="match status" value="1"/>
</dbReference>
<dbReference type="Pfam" id="PF01874">
    <property type="entry name" value="CitG"/>
    <property type="match status" value="1"/>
</dbReference>
<dbReference type="InterPro" id="IPR017551">
    <property type="entry name" value="TriPribosyl-deP-CoA_syn_CitG"/>
</dbReference>
<accession>A0ABZ2T0V1</accession>
<evidence type="ECO:0000256" key="2">
    <source>
        <dbReference type="ARBA" id="ARBA00022679"/>
    </source>
</evidence>
<dbReference type="PANTHER" id="PTHR30201">
    <property type="entry name" value="TRIPHOSPHORIBOSYL-DEPHOSPHO-COA SYNTHASE"/>
    <property type="match status" value="1"/>
</dbReference>
<reference evidence="6 7" key="2">
    <citation type="submission" date="2024-03" db="EMBL/GenBank/DDBJ databases">
        <title>The Genome Sequence of Enterococcus sp. DIV0727d.</title>
        <authorList>
            <consortium name="The Broad Institute Genomics Platform"/>
            <consortium name="The Broad Institute Microbial Omics Core"/>
            <consortium name="The Broad Institute Genomic Center for Infectious Diseases"/>
            <person name="Earl A."/>
            <person name="Manson A."/>
            <person name="Gilmore M."/>
            <person name="Schwartman J."/>
            <person name="Shea T."/>
            <person name="Abouelleil A."/>
            <person name="Cao P."/>
            <person name="Chapman S."/>
            <person name="Cusick C."/>
            <person name="Young S."/>
            <person name="Neafsey D."/>
            <person name="Nusbaum C."/>
            <person name="Birren B."/>
        </authorList>
    </citation>
    <scope>NUCLEOTIDE SEQUENCE [LARGE SCALE GENOMIC DNA]</scope>
    <source>
        <strain evidence="6 7">12C11_DIV0727</strain>
    </source>
</reference>
<evidence type="ECO:0000256" key="5">
    <source>
        <dbReference type="HAMAP-Rule" id="MF_00397"/>
    </source>
</evidence>
<organism evidence="6 7">
    <name type="scientific">Candidatus Enterococcus lemimoniae</name>
    <dbReference type="NCBI Taxonomy" id="1834167"/>
    <lineage>
        <taxon>Bacteria</taxon>
        <taxon>Bacillati</taxon>
        <taxon>Bacillota</taxon>
        <taxon>Bacilli</taxon>
        <taxon>Lactobacillales</taxon>
        <taxon>Enterococcaceae</taxon>
        <taxon>Enterococcus</taxon>
    </lineage>
</organism>
<evidence type="ECO:0000256" key="1">
    <source>
        <dbReference type="ARBA" id="ARBA00001210"/>
    </source>
</evidence>
<keyword evidence="4 5" id="KW-0067">ATP-binding</keyword>
<dbReference type="EMBL" id="CP147248">
    <property type="protein sequence ID" value="WYJ85026.1"/>
    <property type="molecule type" value="Genomic_DNA"/>
</dbReference>
<evidence type="ECO:0000313" key="7">
    <source>
        <dbReference type="Proteomes" id="UP000195080"/>
    </source>
</evidence>
<proteinExistence type="inferred from homology"/>
<dbReference type="RefSeq" id="WP_086281344.1">
    <property type="nucleotide sequence ID" value="NZ_CP147248.1"/>
</dbReference>
<keyword evidence="3 5" id="KW-0547">Nucleotide-binding</keyword>
<dbReference type="Proteomes" id="UP000195080">
    <property type="component" value="Chromosome"/>
</dbReference>
<name>A0ABZ2T0V1_9ENTE</name>
<reference evidence="7" key="1">
    <citation type="submission" date="2017-05" db="EMBL/GenBank/DDBJ databases">
        <title>The Genome Sequence of EEnterococcus faecalis 9F2_4866.</title>
        <authorList>
            <consortium name="The Broad Institute Genomics Platform"/>
            <consortium name="The Broad Institute Genomic Center for Infectious Diseases"/>
            <person name="Earl A."/>
            <person name="Manson A."/>
            <person name="Schwartman J."/>
            <person name="Gilmore M."/>
            <person name="Abouelleil A."/>
            <person name="Cao P."/>
            <person name="Chapman S."/>
            <person name="Cusick C."/>
            <person name="Shea T."/>
            <person name="Young S."/>
            <person name="Neafsey D."/>
            <person name="Nusbaum C."/>
            <person name="Birren B."/>
        </authorList>
    </citation>
    <scope>NUCLEOTIDE SEQUENCE [LARGE SCALE GENOMIC DNA]</scope>
    <source>
        <strain evidence="7">12C11_DIV0727</strain>
    </source>
</reference>
<gene>
    <name evidence="5" type="primary">citG</name>
    <name evidence="6" type="ORF">A5866_000084</name>
</gene>
<dbReference type="PANTHER" id="PTHR30201:SF2">
    <property type="entry name" value="2-(5''-TRIPHOSPHORIBOSYL)-3'-DEPHOSPHOCOENZYME-A SYNTHASE"/>
    <property type="match status" value="1"/>
</dbReference>
<comment type="similarity">
    <text evidence="5">Belongs to the CitG/MdcB family.</text>
</comment>
<evidence type="ECO:0000256" key="3">
    <source>
        <dbReference type="ARBA" id="ARBA00022741"/>
    </source>
</evidence>
<comment type="catalytic activity">
    <reaction evidence="1 5">
        <text>3'-dephospho-CoA + ATP = 2'-(5''-triphospho-alpha-D-ribosyl)-3'-dephospho-CoA + adenine</text>
        <dbReference type="Rhea" id="RHEA:15117"/>
        <dbReference type="ChEBI" id="CHEBI:16708"/>
        <dbReference type="ChEBI" id="CHEBI:30616"/>
        <dbReference type="ChEBI" id="CHEBI:57328"/>
        <dbReference type="ChEBI" id="CHEBI:61378"/>
        <dbReference type="EC" id="2.4.2.52"/>
    </reaction>
</comment>
<protein>
    <recommendedName>
        <fullName evidence="5">Probable 2-(5''-triphosphoribosyl)-3'-dephosphocoenzyme-A synthase</fullName>
        <shortName evidence="5">2-(5''-triphosphoribosyl)-3'-dephospho-CoA synthase</shortName>
        <ecNumber evidence="5">2.4.2.52</ecNumber>
    </recommendedName>
</protein>
<evidence type="ECO:0000313" key="6">
    <source>
        <dbReference type="EMBL" id="WYJ85026.1"/>
    </source>
</evidence>
<keyword evidence="7" id="KW-1185">Reference proteome</keyword>
<dbReference type="InterPro" id="IPR002736">
    <property type="entry name" value="CitG"/>
</dbReference>
<dbReference type="HAMAP" id="MF_00397">
    <property type="entry name" value="CitG"/>
    <property type="match status" value="1"/>
</dbReference>
<sequence length="295" mass="32724">MKQLNRNKTLNLIGEFALEALLYEAALYPKPGLVDPKSCGAHADMNYFTFIDSSTALAPFLTEYANLGFNHEGTPFALFEKVRTLGQLAEAAMLAKTKGVNTHKGANFSFALLLSATGKIIQDQKLELPFTEKDTAAIFDYIKQMTKGLISKDFAGLAQKKHLSYGEKLYLEHGIVGIRGEAELGYPALKNSALPFLRQHHNREQQTLFLLLLLHLMATIEDSNLINRGGISAWQNVQKQATELLQTFSINSSKKELEDALILFDQQLIKEHLSPGGSADLVALSFFFGRLEGLF</sequence>
<dbReference type="NCBIfam" id="TIGR03125">
    <property type="entry name" value="citrate_citG"/>
    <property type="match status" value="1"/>
</dbReference>
<keyword evidence="2 5" id="KW-0808">Transferase</keyword>
<dbReference type="EC" id="2.4.2.52" evidence="5"/>
<evidence type="ECO:0000256" key="4">
    <source>
        <dbReference type="ARBA" id="ARBA00022840"/>
    </source>
</evidence>